<name>A0A7W8YPR6_9SPHI</name>
<dbReference type="AlphaFoldDB" id="A0A7W8YPR6"/>
<dbReference type="RefSeq" id="WP_183865567.1">
    <property type="nucleotide sequence ID" value="NZ_JACHCF010000001.1"/>
</dbReference>
<reference evidence="1 2" key="1">
    <citation type="submission" date="2020-08" db="EMBL/GenBank/DDBJ databases">
        <title>Genomic Encyclopedia of Type Strains, Phase IV (KMG-V): Genome sequencing to study the core and pangenomes of soil and plant-associated prokaryotes.</title>
        <authorList>
            <person name="Whitman W."/>
        </authorList>
    </citation>
    <scope>NUCLEOTIDE SEQUENCE [LARGE SCALE GENOMIC DNA]</scope>
    <source>
        <strain evidence="1 2">MP7CTX6</strain>
    </source>
</reference>
<evidence type="ECO:0000313" key="1">
    <source>
        <dbReference type="EMBL" id="MBB5619427.1"/>
    </source>
</evidence>
<sequence length="85" mass="9710">MAAYNDLIAEDWVESEERKGYRVSSRLPFDQLDHIPALPKISPGYQLIVDDGFPETDIFPIEKILKEYRKLLGFNILKKSASVGI</sequence>
<dbReference type="EMBL" id="JACHCF010000001">
    <property type="protein sequence ID" value="MBB5619427.1"/>
    <property type="molecule type" value="Genomic_DNA"/>
</dbReference>
<organism evidence="1 2">
    <name type="scientific">Pedobacter cryoconitis</name>
    <dbReference type="NCBI Taxonomy" id="188932"/>
    <lineage>
        <taxon>Bacteria</taxon>
        <taxon>Pseudomonadati</taxon>
        <taxon>Bacteroidota</taxon>
        <taxon>Sphingobacteriia</taxon>
        <taxon>Sphingobacteriales</taxon>
        <taxon>Sphingobacteriaceae</taxon>
        <taxon>Pedobacter</taxon>
    </lineage>
</organism>
<proteinExistence type="predicted"/>
<comment type="caution">
    <text evidence="1">The sequence shown here is derived from an EMBL/GenBank/DDBJ whole genome shotgun (WGS) entry which is preliminary data.</text>
</comment>
<gene>
    <name evidence="1" type="ORF">HDE69_000463</name>
</gene>
<dbReference type="Proteomes" id="UP000537718">
    <property type="component" value="Unassembled WGS sequence"/>
</dbReference>
<evidence type="ECO:0000313" key="2">
    <source>
        <dbReference type="Proteomes" id="UP000537718"/>
    </source>
</evidence>
<protein>
    <submittedName>
        <fullName evidence="1">Uncharacterized protein</fullName>
    </submittedName>
</protein>
<accession>A0A7W8YPR6</accession>